<reference evidence="2" key="1">
    <citation type="submission" date="2020-12" db="UniProtKB">
        <authorList>
            <consortium name="WormBaseParasite"/>
        </authorList>
    </citation>
    <scope>IDENTIFICATION</scope>
    <source>
        <strain evidence="2">MHco3</strain>
    </source>
</reference>
<evidence type="ECO:0000313" key="1">
    <source>
        <dbReference type="Proteomes" id="UP000025227"/>
    </source>
</evidence>
<dbReference type="WBParaSite" id="HCON_00002620-00001">
    <property type="protein sequence ID" value="HCON_00002620-00001"/>
    <property type="gene ID" value="HCON_00002620"/>
</dbReference>
<keyword evidence="1" id="KW-1185">Reference proteome</keyword>
<dbReference type="Proteomes" id="UP000025227">
    <property type="component" value="Unplaced"/>
</dbReference>
<dbReference type="AlphaFoldDB" id="A0A7I4XT18"/>
<accession>A0A7I4XT18</accession>
<name>A0A7I4XT18_HAECO</name>
<evidence type="ECO:0000313" key="2">
    <source>
        <dbReference type="WBParaSite" id="HCON_00002620-00001"/>
    </source>
</evidence>
<proteinExistence type="predicted"/>
<protein>
    <submittedName>
        <fullName evidence="2">Uncharacterized protein</fullName>
    </submittedName>
</protein>
<sequence length="82" mass="9336">MRRCLSHICNQARATTNCGTECYKSSRCESREHSLSYSKAPDEDHVSPRQAWAAFLGMRAFVSFMEPMYLPSGSRTSRRLGE</sequence>
<organism evidence="1 2">
    <name type="scientific">Haemonchus contortus</name>
    <name type="common">Barber pole worm</name>
    <dbReference type="NCBI Taxonomy" id="6289"/>
    <lineage>
        <taxon>Eukaryota</taxon>
        <taxon>Metazoa</taxon>
        <taxon>Ecdysozoa</taxon>
        <taxon>Nematoda</taxon>
        <taxon>Chromadorea</taxon>
        <taxon>Rhabditida</taxon>
        <taxon>Rhabditina</taxon>
        <taxon>Rhabditomorpha</taxon>
        <taxon>Strongyloidea</taxon>
        <taxon>Trichostrongylidae</taxon>
        <taxon>Haemonchus</taxon>
    </lineage>
</organism>